<evidence type="ECO:0000256" key="3">
    <source>
        <dbReference type="ARBA" id="ARBA00022664"/>
    </source>
</evidence>
<evidence type="ECO:0000313" key="9">
    <source>
        <dbReference type="Proteomes" id="UP001497444"/>
    </source>
</evidence>
<protein>
    <recommendedName>
        <fullName evidence="7">MI domain-containing protein</fullName>
    </recommendedName>
</protein>
<feature type="compositionally biased region" description="Basic and acidic residues" evidence="6">
    <location>
        <begin position="159"/>
        <end position="189"/>
    </location>
</feature>
<dbReference type="Pfam" id="PF02847">
    <property type="entry name" value="MA3"/>
    <property type="match status" value="1"/>
</dbReference>
<evidence type="ECO:0000256" key="2">
    <source>
        <dbReference type="ARBA" id="ARBA00006856"/>
    </source>
</evidence>
<sequence length="882" mass="101946">MPRYDIDGSYDARDDGRRGRRRDKDGDEGYRSHRRMKEEEEEDGARTERKRDRDRRREDHRSDRKEEDAYAERKKRDRSGGEEDGSTALQSNVQIGHARPVALLLNPKPGIEEEEEDARTDRKRHRSGRREEEEEEDLPTEQKMQRGDVGGGHSRHRSDRREEEQDVRSHRRRDTNGSEVRHRSKRREEEEQQQEDSQKRERHGGGESRYRGNRREEEEEEGAWMDRQRERDSGGNRHRSEVEKDYARMDQSKAKVQELEKGEPADGVMRSERLVESAMGERAAEKPIEQAAGRSGGVYVPPFKLAQMMRDVKDKSSAQYQRMTWDALRKSINGLVNKVNASNIKNILPELFGENLIRGRGLFARSCMKSQMASPAFTHVFAALVAVVNTKFPELGELLLKRIILQLRRAFKRNDKPVLLAAAKFIAHLVNQQVAHEILALELLTILLDKPTDDSVEVSLGFVKECGAILQDLSPQGLHGIFERFRGILHEGEIDKRVQFMIEGLFAIRKTRFQGFPAVTPELDLVEQEDQITHELSLEDELDQETGLDIFKLDPDFEENEKKYDAFKKEILGDESDGGEGDDTEKAQGEEDESEEDSDDEDEEEREARMQIQDETETNLVNLRRTIYLTIMSSVDFEEAGHKLLKIKLEPGQEMELCVMLLECCSQERTYLRYYGLLGQRFCMVNRIYQENFDDCFVKQYSMIHRLETNKLRNVAKFFAHLLGTDALPWQSLAYIRLTEEDTTSSSRIFIKILFQELSEHLGLRKLNERLSDPEMQDYFDGVFPKDNPKNTRFAINFFTSIGLGGLTDSLREYLKNMPRLIMNQHKPVESESDAEDLGGDSETSGGGSSSESEPDSSDSESSERDSDDSQDEKERKRRKRK</sequence>
<feature type="region of interest" description="Disordered" evidence="6">
    <location>
        <begin position="570"/>
        <end position="615"/>
    </location>
</feature>
<dbReference type="InterPro" id="IPR016024">
    <property type="entry name" value="ARM-type_fold"/>
</dbReference>
<dbReference type="Proteomes" id="UP001497444">
    <property type="component" value="Chromosome 19"/>
</dbReference>
<dbReference type="Pfam" id="PF02854">
    <property type="entry name" value="MIF4G"/>
    <property type="match status" value="1"/>
</dbReference>
<dbReference type="InterPro" id="IPR003890">
    <property type="entry name" value="MIF4G-like_typ-3"/>
</dbReference>
<dbReference type="SMART" id="SM00544">
    <property type="entry name" value="MA3"/>
    <property type="match status" value="1"/>
</dbReference>
<dbReference type="PANTHER" id="PTHR18034">
    <property type="entry name" value="CELL CYCLE CONTROL PROTEIN CWF22-RELATED"/>
    <property type="match status" value="1"/>
</dbReference>
<keyword evidence="5" id="KW-0539">Nucleus</keyword>
<evidence type="ECO:0000256" key="6">
    <source>
        <dbReference type="SAM" id="MobiDB-lite"/>
    </source>
</evidence>
<evidence type="ECO:0000313" key="8">
    <source>
        <dbReference type="EMBL" id="CAK9267180.1"/>
    </source>
</evidence>
<feature type="compositionally biased region" description="Acidic residues" evidence="6">
    <location>
        <begin position="573"/>
        <end position="583"/>
    </location>
</feature>
<dbReference type="PROSITE" id="PS51366">
    <property type="entry name" value="MI"/>
    <property type="match status" value="1"/>
</dbReference>
<accession>A0ABP0WNL3</accession>
<feature type="compositionally biased region" description="Acidic residues" evidence="6">
    <location>
        <begin position="853"/>
        <end position="872"/>
    </location>
</feature>
<proteinExistence type="inferred from homology"/>
<dbReference type="InterPro" id="IPR003891">
    <property type="entry name" value="Initiation_fac_eIF4g_MI"/>
</dbReference>
<gene>
    <name evidence="8" type="ORF">CSSPJE1EN1_LOCUS12658</name>
</gene>
<feature type="compositionally biased region" description="Basic and acidic residues" evidence="6">
    <location>
        <begin position="224"/>
        <end position="268"/>
    </location>
</feature>
<comment type="similarity">
    <text evidence="2">Belongs to the CWC22 family.</text>
</comment>
<evidence type="ECO:0000256" key="5">
    <source>
        <dbReference type="ARBA" id="ARBA00023242"/>
    </source>
</evidence>
<feature type="region of interest" description="Disordered" evidence="6">
    <location>
        <begin position="1"/>
        <end position="268"/>
    </location>
</feature>
<name>A0ABP0WNL3_9BRYO</name>
<feature type="compositionally biased region" description="Acidic residues" evidence="6">
    <location>
        <begin position="590"/>
        <end position="605"/>
    </location>
</feature>
<dbReference type="EMBL" id="OZ020114">
    <property type="protein sequence ID" value="CAK9267180.1"/>
    <property type="molecule type" value="Genomic_DNA"/>
</dbReference>
<dbReference type="PANTHER" id="PTHR18034:SF3">
    <property type="entry name" value="PRE-MRNA-SPLICING FACTOR CWC22 HOMOLOG"/>
    <property type="match status" value="1"/>
</dbReference>
<dbReference type="Gene3D" id="1.25.40.180">
    <property type="match status" value="1"/>
</dbReference>
<keyword evidence="3" id="KW-0507">mRNA processing</keyword>
<keyword evidence="4" id="KW-0508">mRNA splicing</keyword>
<feature type="region of interest" description="Disordered" evidence="6">
    <location>
        <begin position="825"/>
        <end position="882"/>
    </location>
</feature>
<feature type="domain" description="MI" evidence="7">
    <location>
        <begin position="622"/>
        <end position="738"/>
    </location>
</feature>
<keyword evidence="9" id="KW-1185">Reference proteome</keyword>
<feature type="compositionally biased region" description="Basic and acidic residues" evidence="6">
    <location>
        <begin position="1"/>
        <end position="31"/>
    </location>
</feature>
<dbReference type="SUPFAM" id="SSF48371">
    <property type="entry name" value="ARM repeat"/>
    <property type="match status" value="1"/>
</dbReference>
<evidence type="ECO:0000259" key="7">
    <source>
        <dbReference type="PROSITE" id="PS51366"/>
    </source>
</evidence>
<evidence type="ECO:0000256" key="1">
    <source>
        <dbReference type="ARBA" id="ARBA00004123"/>
    </source>
</evidence>
<feature type="compositionally biased region" description="Basic and acidic residues" evidence="6">
    <location>
        <begin position="196"/>
        <end position="216"/>
    </location>
</feature>
<dbReference type="SMART" id="SM00543">
    <property type="entry name" value="MIF4G"/>
    <property type="match status" value="1"/>
</dbReference>
<organism evidence="8 9">
    <name type="scientific">Sphagnum jensenii</name>
    <dbReference type="NCBI Taxonomy" id="128206"/>
    <lineage>
        <taxon>Eukaryota</taxon>
        <taxon>Viridiplantae</taxon>
        <taxon>Streptophyta</taxon>
        <taxon>Embryophyta</taxon>
        <taxon>Bryophyta</taxon>
        <taxon>Sphagnophytina</taxon>
        <taxon>Sphagnopsida</taxon>
        <taxon>Sphagnales</taxon>
        <taxon>Sphagnaceae</taxon>
        <taxon>Sphagnum</taxon>
    </lineage>
</organism>
<feature type="compositionally biased region" description="Basic and acidic residues" evidence="6">
    <location>
        <begin position="44"/>
        <end position="81"/>
    </location>
</feature>
<reference evidence="8" key="1">
    <citation type="submission" date="2024-02" db="EMBL/GenBank/DDBJ databases">
        <authorList>
            <consortium name="ELIXIR-Norway"/>
            <consortium name="Elixir Norway"/>
        </authorList>
    </citation>
    <scope>NUCLEOTIDE SEQUENCE</scope>
</reference>
<feature type="compositionally biased region" description="Acidic residues" evidence="6">
    <location>
        <begin position="831"/>
        <end position="840"/>
    </location>
</feature>
<comment type="subcellular location">
    <subcellularLocation>
        <location evidence="1">Nucleus</location>
    </subcellularLocation>
</comment>
<evidence type="ECO:0000256" key="4">
    <source>
        <dbReference type="ARBA" id="ARBA00023187"/>
    </source>
</evidence>
<dbReference type="InterPro" id="IPR050781">
    <property type="entry name" value="CWC22_splicing_factor"/>
</dbReference>